<accession>A0A162MIU2</accession>
<dbReference type="PATRIC" id="fig|520767.4.peg.1464"/>
<dbReference type="Gene3D" id="3.40.1410.10">
    <property type="entry name" value="Chorismate lyase-like"/>
    <property type="match status" value="1"/>
</dbReference>
<gene>
    <name evidence="5" type="primary">yurK</name>
    <name evidence="5" type="ORF">ATZ99_13650</name>
</gene>
<dbReference type="SUPFAM" id="SSF46785">
    <property type="entry name" value="Winged helix' DNA-binding domain"/>
    <property type="match status" value="1"/>
</dbReference>
<dbReference type="SMART" id="SM00866">
    <property type="entry name" value="UTRA"/>
    <property type="match status" value="1"/>
</dbReference>
<comment type="caution">
    <text evidence="5">The sequence shown here is derived from an EMBL/GenBank/DDBJ whole genome shotgun (WGS) entry which is preliminary data.</text>
</comment>
<dbReference type="PANTHER" id="PTHR44846:SF1">
    <property type="entry name" value="MANNOSYL-D-GLYCERATE TRANSPORT_METABOLISM SYSTEM REPRESSOR MNGR-RELATED"/>
    <property type="match status" value="1"/>
</dbReference>
<evidence type="ECO:0000313" key="5">
    <source>
        <dbReference type="EMBL" id="KYO66170.1"/>
    </source>
</evidence>
<dbReference type="OrthoDB" id="457376at2"/>
<name>A0A162MIU2_9FIRM</name>
<dbReference type="GO" id="GO:0003677">
    <property type="term" value="F:DNA binding"/>
    <property type="evidence" value="ECO:0007669"/>
    <property type="project" value="UniProtKB-KW"/>
</dbReference>
<dbReference type="InterPro" id="IPR050679">
    <property type="entry name" value="Bact_HTH_transcr_reg"/>
</dbReference>
<proteinExistence type="predicted"/>
<dbReference type="PRINTS" id="PR00035">
    <property type="entry name" value="HTHGNTR"/>
</dbReference>
<organism evidence="5 6">
    <name type="scientific">Thermovenabulum gondwanense</name>
    <dbReference type="NCBI Taxonomy" id="520767"/>
    <lineage>
        <taxon>Bacteria</taxon>
        <taxon>Bacillati</taxon>
        <taxon>Bacillota</taxon>
        <taxon>Clostridia</taxon>
        <taxon>Thermosediminibacterales</taxon>
        <taxon>Thermosediminibacteraceae</taxon>
        <taxon>Thermovenabulum</taxon>
    </lineage>
</organism>
<dbReference type="PANTHER" id="PTHR44846">
    <property type="entry name" value="MANNOSYL-D-GLYCERATE TRANSPORT/METABOLISM SYSTEM REPRESSOR MNGR-RELATED"/>
    <property type="match status" value="1"/>
</dbReference>
<evidence type="ECO:0000313" key="6">
    <source>
        <dbReference type="Proteomes" id="UP000075737"/>
    </source>
</evidence>
<dbReference type="Gene3D" id="1.10.10.10">
    <property type="entry name" value="Winged helix-like DNA-binding domain superfamily/Winged helix DNA-binding domain"/>
    <property type="match status" value="1"/>
</dbReference>
<protein>
    <submittedName>
        <fullName evidence="5">Putative HTH-type transcriptional regulator YurK</fullName>
    </submittedName>
</protein>
<keyword evidence="3" id="KW-0804">Transcription</keyword>
<dbReference type="STRING" id="520767.ATZ99_13650"/>
<keyword evidence="2" id="KW-0238">DNA-binding</keyword>
<dbReference type="InterPro" id="IPR036388">
    <property type="entry name" value="WH-like_DNA-bd_sf"/>
</dbReference>
<dbReference type="InterPro" id="IPR036390">
    <property type="entry name" value="WH_DNA-bd_sf"/>
</dbReference>
<dbReference type="InterPro" id="IPR000524">
    <property type="entry name" value="Tscrpt_reg_HTH_GntR"/>
</dbReference>
<evidence type="ECO:0000256" key="3">
    <source>
        <dbReference type="ARBA" id="ARBA00023163"/>
    </source>
</evidence>
<keyword evidence="1" id="KW-0805">Transcription regulation</keyword>
<dbReference type="EMBL" id="LOHZ01000030">
    <property type="protein sequence ID" value="KYO66170.1"/>
    <property type="molecule type" value="Genomic_DNA"/>
</dbReference>
<evidence type="ECO:0000256" key="2">
    <source>
        <dbReference type="ARBA" id="ARBA00023125"/>
    </source>
</evidence>
<feature type="domain" description="HTH gntR-type" evidence="4">
    <location>
        <begin position="3"/>
        <end position="71"/>
    </location>
</feature>
<dbReference type="RefSeq" id="WP_068748482.1">
    <property type="nucleotide sequence ID" value="NZ_LOHZ01000030.1"/>
</dbReference>
<dbReference type="SMART" id="SM00345">
    <property type="entry name" value="HTH_GNTR"/>
    <property type="match status" value="1"/>
</dbReference>
<dbReference type="Pfam" id="PF07702">
    <property type="entry name" value="UTRA"/>
    <property type="match status" value="1"/>
</dbReference>
<dbReference type="InterPro" id="IPR011663">
    <property type="entry name" value="UTRA"/>
</dbReference>
<dbReference type="InterPro" id="IPR028978">
    <property type="entry name" value="Chorismate_lyase_/UTRA_dom_sf"/>
</dbReference>
<dbReference type="PROSITE" id="PS50949">
    <property type="entry name" value="HTH_GNTR"/>
    <property type="match status" value="1"/>
</dbReference>
<dbReference type="SUPFAM" id="SSF64288">
    <property type="entry name" value="Chorismate lyase-like"/>
    <property type="match status" value="1"/>
</dbReference>
<dbReference type="AlphaFoldDB" id="A0A162MIU2"/>
<reference evidence="5 6" key="1">
    <citation type="submission" date="2015-12" db="EMBL/GenBank/DDBJ databases">
        <title>Draft genome of Thermovenabulum gondwanense isolated from a red thermophilic microbial mat colonisisng an outflow channel of a bore well.</title>
        <authorList>
            <person name="Patel B.K."/>
        </authorList>
    </citation>
    <scope>NUCLEOTIDE SEQUENCE [LARGE SCALE GENOMIC DNA]</scope>
    <source>
        <strain evidence="5 6">R270</strain>
    </source>
</reference>
<evidence type="ECO:0000259" key="4">
    <source>
        <dbReference type="PROSITE" id="PS50949"/>
    </source>
</evidence>
<dbReference type="CDD" id="cd07377">
    <property type="entry name" value="WHTH_GntR"/>
    <property type="match status" value="1"/>
</dbReference>
<dbReference type="GO" id="GO:0003700">
    <property type="term" value="F:DNA-binding transcription factor activity"/>
    <property type="evidence" value="ECO:0007669"/>
    <property type="project" value="InterPro"/>
</dbReference>
<dbReference type="GO" id="GO:0045892">
    <property type="term" value="P:negative regulation of DNA-templated transcription"/>
    <property type="evidence" value="ECO:0007669"/>
    <property type="project" value="TreeGrafter"/>
</dbReference>
<keyword evidence="6" id="KW-1185">Reference proteome</keyword>
<sequence length="249" mass="29069">MKLPVYLKIAADIREKILKGELRPGDAIYSEHELCREYNASRMTVRKGLAILLNEGYIYSIQGKGNYVKEPEHDKYVLYFNEIKSITGKVNNMKLLKADIIKPPVDICNLLQISESKNVVLIERLFYEDDEPVAYDKKFLVYFKGMPIIEKELIFYTFPELVAKSFDVYTMKKELTIYAKMPDEFLKDKLKISELMPLMVVEQKLYNKDNRPVGFGTVYFRGDYFKLFAQASLSDDNNKKLVKENFFSP</sequence>
<dbReference type="Pfam" id="PF00392">
    <property type="entry name" value="GntR"/>
    <property type="match status" value="1"/>
</dbReference>
<evidence type="ECO:0000256" key="1">
    <source>
        <dbReference type="ARBA" id="ARBA00023015"/>
    </source>
</evidence>
<dbReference type="Proteomes" id="UP000075737">
    <property type="component" value="Unassembled WGS sequence"/>
</dbReference>